<dbReference type="Proteomes" id="UP001063166">
    <property type="component" value="Unassembled WGS sequence"/>
</dbReference>
<feature type="region of interest" description="Disordered" evidence="1">
    <location>
        <begin position="116"/>
        <end position="143"/>
    </location>
</feature>
<gene>
    <name evidence="2" type="ORF">LshimejAT787_0410140</name>
</gene>
<organism evidence="2 3">
    <name type="scientific">Lyophyllum shimeji</name>
    <name type="common">Hon-shimeji</name>
    <name type="synonym">Tricholoma shimeji</name>
    <dbReference type="NCBI Taxonomy" id="47721"/>
    <lineage>
        <taxon>Eukaryota</taxon>
        <taxon>Fungi</taxon>
        <taxon>Dikarya</taxon>
        <taxon>Basidiomycota</taxon>
        <taxon>Agaricomycotina</taxon>
        <taxon>Agaricomycetes</taxon>
        <taxon>Agaricomycetidae</taxon>
        <taxon>Agaricales</taxon>
        <taxon>Tricholomatineae</taxon>
        <taxon>Lyophyllaceae</taxon>
        <taxon>Lyophyllum</taxon>
    </lineage>
</organism>
<reference evidence="2" key="1">
    <citation type="submission" date="2022-07" db="EMBL/GenBank/DDBJ databases">
        <title>The genome of Lyophyllum shimeji provides insight into the initial evolution of ectomycorrhizal fungal genome.</title>
        <authorList>
            <person name="Kobayashi Y."/>
            <person name="Shibata T."/>
            <person name="Hirakawa H."/>
            <person name="Shigenobu S."/>
            <person name="Nishiyama T."/>
            <person name="Yamada A."/>
            <person name="Hasebe M."/>
            <person name="Kawaguchi M."/>
        </authorList>
    </citation>
    <scope>NUCLEOTIDE SEQUENCE</scope>
    <source>
        <strain evidence="2">AT787</strain>
    </source>
</reference>
<evidence type="ECO:0000256" key="1">
    <source>
        <dbReference type="SAM" id="MobiDB-lite"/>
    </source>
</evidence>
<protein>
    <submittedName>
        <fullName evidence="2">Uncharacterized protein</fullName>
    </submittedName>
</protein>
<comment type="caution">
    <text evidence="2">The sequence shown here is derived from an EMBL/GenBank/DDBJ whole genome shotgun (WGS) entry which is preliminary data.</text>
</comment>
<proteinExistence type="predicted"/>
<feature type="compositionally biased region" description="Basic and acidic residues" evidence="1">
    <location>
        <begin position="134"/>
        <end position="143"/>
    </location>
</feature>
<dbReference type="EMBL" id="BRPK01000004">
    <property type="protein sequence ID" value="GLB37963.1"/>
    <property type="molecule type" value="Genomic_DNA"/>
</dbReference>
<evidence type="ECO:0000313" key="2">
    <source>
        <dbReference type="EMBL" id="GLB37963.1"/>
    </source>
</evidence>
<keyword evidence="3" id="KW-1185">Reference proteome</keyword>
<dbReference type="AlphaFoldDB" id="A0A9P3PL73"/>
<sequence>MSSSRLPASLTSLYRLCLRASSASVLHHRVASANLRRLLRSTFDAAADVTRQLEKSPSNTDDQAQSKAWLDTFERRMDNTLSLLYTSSQSRGLPHKLTRNLSFLVLGEHQRLIKRHPQKAWDPQIHPASPPKQPDPRKEEKKKRLEDFVNNAWAPLSQEEAKIQVIILDWLFLALRICPAGAHLVAKNSAILLVPASSGASRDPVSSLCDSAQPKVISKRYRFHHWMLGSRTPVRDFCAKAVS</sequence>
<evidence type="ECO:0000313" key="3">
    <source>
        <dbReference type="Proteomes" id="UP001063166"/>
    </source>
</evidence>
<dbReference type="OrthoDB" id="2770090at2759"/>
<name>A0A9P3PL73_LYOSH</name>
<accession>A0A9P3PL73</accession>